<keyword evidence="2" id="KW-0732">Signal</keyword>
<dbReference type="STRING" id="573370.DMR_01710"/>
<evidence type="ECO:0000313" key="3">
    <source>
        <dbReference type="EMBL" id="BAH73662.1"/>
    </source>
</evidence>
<feature type="transmembrane region" description="Helical" evidence="1">
    <location>
        <begin position="131"/>
        <end position="158"/>
    </location>
</feature>
<protein>
    <submittedName>
        <fullName evidence="3">Hypothetical membrane protein</fullName>
    </submittedName>
</protein>
<keyword evidence="1" id="KW-1133">Transmembrane helix</keyword>
<keyword evidence="1" id="KW-0472">Membrane</keyword>
<gene>
    <name evidence="3" type="ordered locus">DMR_01710</name>
</gene>
<feature type="signal peptide" evidence="2">
    <location>
        <begin position="1"/>
        <end position="27"/>
    </location>
</feature>
<dbReference type="HOGENOM" id="CLU_1407397_0_0_7"/>
<dbReference type="KEGG" id="dma:DMR_01710"/>
<evidence type="ECO:0000256" key="2">
    <source>
        <dbReference type="SAM" id="SignalP"/>
    </source>
</evidence>
<dbReference type="OrthoDB" id="6400685at2"/>
<dbReference type="AlphaFoldDB" id="C4XTL5"/>
<feature type="transmembrane region" description="Helical" evidence="1">
    <location>
        <begin position="179"/>
        <end position="200"/>
    </location>
</feature>
<dbReference type="Proteomes" id="UP000009071">
    <property type="component" value="Chromosome"/>
</dbReference>
<organism evidence="3 4">
    <name type="scientific">Solidesulfovibrio magneticus (strain ATCC 700980 / DSM 13731 / RS-1)</name>
    <name type="common">Desulfovibrio magneticus</name>
    <dbReference type="NCBI Taxonomy" id="573370"/>
    <lineage>
        <taxon>Bacteria</taxon>
        <taxon>Pseudomonadati</taxon>
        <taxon>Thermodesulfobacteriota</taxon>
        <taxon>Desulfovibrionia</taxon>
        <taxon>Desulfovibrionales</taxon>
        <taxon>Desulfovibrionaceae</taxon>
        <taxon>Solidesulfovibrio</taxon>
    </lineage>
</organism>
<keyword evidence="1" id="KW-0812">Transmembrane</keyword>
<accession>C4XTL5</accession>
<dbReference type="eggNOG" id="ENOG503349M">
    <property type="taxonomic scope" value="Bacteria"/>
</dbReference>
<reference evidence="3 4" key="1">
    <citation type="journal article" date="2009" name="Genome Res.">
        <title>Whole genome sequence of Desulfovibrio magneticus strain RS-1 revealed common gene clusters in magnetotactic bacteria.</title>
        <authorList>
            <person name="Nakazawa H."/>
            <person name="Arakaki A."/>
            <person name="Narita-Yamada S."/>
            <person name="Yashiro I."/>
            <person name="Jinno K."/>
            <person name="Aoki N."/>
            <person name="Tsuruyama A."/>
            <person name="Okamura Y."/>
            <person name="Tanikawa S."/>
            <person name="Fujita N."/>
            <person name="Takeyama H."/>
            <person name="Matsunaga T."/>
        </authorList>
    </citation>
    <scope>NUCLEOTIDE SEQUENCE [LARGE SCALE GENOMIC DNA]</scope>
    <source>
        <strain evidence="4">ATCC 700980 / DSM 13731 / RS-1</strain>
    </source>
</reference>
<evidence type="ECO:0000313" key="4">
    <source>
        <dbReference type="Proteomes" id="UP000009071"/>
    </source>
</evidence>
<feature type="transmembrane region" description="Helical" evidence="1">
    <location>
        <begin position="37"/>
        <end position="60"/>
    </location>
</feature>
<dbReference type="RefSeq" id="WP_012749754.1">
    <property type="nucleotide sequence ID" value="NC_012796.1"/>
</dbReference>
<dbReference type="EMBL" id="AP010904">
    <property type="protein sequence ID" value="BAH73662.1"/>
    <property type="molecule type" value="Genomic_DNA"/>
</dbReference>
<evidence type="ECO:0000256" key="1">
    <source>
        <dbReference type="SAM" id="Phobius"/>
    </source>
</evidence>
<sequence>MKPIMKRLRVFLWVAAWVLCFPGPAQANAGVPMIFLTLPGMALALVPVMFLEMQVLAKGLGLTRRVAFKVSAWANLLTTVVGVPLTWAILTVLEGVTGGDRAYGIDTPAKKLLAVTWQAPWLIPYEADHNLYWMVPAAMMWLLVPTFFMSWWLEYLAAARMLRDADRARLQSAMFRANLLSYAFLELCALGWLLFEIVFVV</sequence>
<feature type="transmembrane region" description="Helical" evidence="1">
    <location>
        <begin position="72"/>
        <end position="93"/>
    </location>
</feature>
<feature type="chain" id="PRO_5002944398" evidence="2">
    <location>
        <begin position="28"/>
        <end position="201"/>
    </location>
</feature>
<keyword evidence="4" id="KW-1185">Reference proteome</keyword>
<proteinExistence type="predicted"/>
<name>C4XTL5_SOLM1</name>